<dbReference type="Pfam" id="PF14033">
    <property type="entry name" value="DUF4246"/>
    <property type="match status" value="1"/>
</dbReference>
<dbReference type="STRING" id="765440.A0A0C3FTS7"/>
<evidence type="ECO:0000313" key="3">
    <source>
        <dbReference type="EMBL" id="KIM87750.1"/>
    </source>
</evidence>
<protein>
    <recommendedName>
        <fullName evidence="2">DUF4246 domain-containing protein</fullName>
    </recommendedName>
</protein>
<reference evidence="3 4" key="1">
    <citation type="submission" date="2014-04" db="EMBL/GenBank/DDBJ databases">
        <authorList>
            <consortium name="DOE Joint Genome Institute"/>
            <person name="Kuo A."/>
            <person name="Tarkka M."/>
            <person name="Buscot F."/>
            <person name="Kohler A."/>
            <person name="Nagy L.G."/>
            <person name="Floudas D."/>
            <person name="Copeland A."/>
            <person name="Barry K.W."/>
            <person name="Cichocki N."/>
            <person name="Veneault-Fourrey C."/>
            <person name="LaButti K."/>
            <person name="Lindquist E.A."/>
            <person name="Lipzen A."/>
            <person name="Lundell T."/>
            <person name="Morin E."/>
            <person name="Murat C."/>
            <person name="Sun H."/>
            <person name="Tunlid A."/>
            <person name="Henrissat B."/>
            <person name="Grigoriev I.V."/>
            <person name="Hibbett D.S."/>
            <person name="Martin F."/>
            <person name="Nordberg H.P."/>
            <person name="Cantor M.N."/>
            <person name="Hua S.X."/>
        </authorList>
    </citation>
    <scope>NUCLEOTIDE SEQUENCE [LARGE SCALE GENOMIC DNA]</scope>
    <source>
        <strain evidence="3 4">F 1598</strain>
    </source>
</reference>
<evidence type="ECO:0000313" key="4">
    <source>
        <dbReference type="Proteomes" id="UP000054166"/>
    </source>
</evidence>
<organism evidence="3 4">
    <name type="scientific">Piloderma croceum (strain F 1598)</name>
    <dbReference type="NCBI Taxonomy" id="765440"/>
    <lineage>
        <taxon>Eukaryota</taxon>
        <taxon>Fungi</taxon>
        <taxon>Dikarya</taxon>
        <taxon>Basidiomycota</taxon>
        <taxon>Agaricomycotina</taxon>
        <taxon>Agaricomycetes</taxon>
        <taxon>Agaricomycetidae</taxon>
        <taxon>Atheliales</taxon>
        <taxon>Atheliaceae</taxon>
        <taxon>Piloderma</taxon>
    </lineage>
</organism>
<accession>A0A0C3FTS7</accession>
<dbReference type="PANTHER" id="PTHR33119">
    <property type="entry name" value="IFI3P"/>
    <property type="match status" value="1"/>
</dbReference>
<dbReference type="EMBL" id="KN832978">
    <property type="protein sequence ID" value="KIM87750.1"/>
    <property type="molecule type" value="Genomic_DNA"/>
</dbReference>
<reference evidence="4" key="2">
    <citation type="submission" date="2015-01" db="EMBL/GenBank/DDBJ databases">
        <title>Evolutionary Origins and Diversification of the Mycorrhizal Mutualists.</title>
        <authorList>
            <consortium name="DOE Joint Genome Institute"/>
            <consortium name="Mycorrhizal Genomics Consortium"/>
            <person name="Kohler A."/>
            <person name="Kuo A."/>
            <person name="Nagy L.G."/>
            <person name="Floudas D."/>
            <person name="Copeland A."/>
            <person name="Barry K.W."/>
            <person name="Cichocki N."/>
            <person name="Veneault-Fourrey C."/>
            <person name="LaButti K."/>
            <person name="Lindquist E.A."/>
            <person name="Lipzen A."/>
            <person name="Lundell T."/>
            <person name="Morin E."/>
            <person name="Murat C."/>
            <person name="Riley R."/>
            <person name="Ohm R."/>
            <person name="Sun H."/>
            <person name="Tunlid A."/>
            <person name="Henrissat B."/>
            <person name="Grigoriev I.V."/>
            <person name="Hibbett D.S."/>
            <person name="Martin F."/>
        </authorList>
    </citation>
    <scope>NUCLEOTIDE SEQUENCE [LARGE SCALE GENOMIC DNA]</scope>
    <source>
        <strain evidence="4">F 1598</strain>
    </source>
</reference>
<dbReference type="InterPro" id="IPR049192">
    <property type="entry name" value="DUF4246_C"/>
</dbReference>
<gene>
    <name evidence="3" type="ORF">PILCRDRAFT_260026</name>
</gene>
<keyword evidence="4" id="KW-1185">Reference proteome</keyword>
<dbReference type="InParanoid" id="A0A0C3FTS7"/>
<evidence type="ECO:0000259" key="2">
    <source>
        <dbReference type="Pfam" id="PF14033"/>
    </source>
</evidence>
<dbReference type="PANTHER" id="PTHR33119:SF1">
    <property type="entry name" value="FE2OG DIOXYGENASE DOMAIN-CONTAINING PROTEIN"/>
    <property type="match status" value="1"/>
</dbReference>
<evidence type="ECO:0000256" key="1">
    <source>
        <dbReference type="SAM" id="Coils"/>
    </source>
</evidence>
<keyword evidence="1" id="KW-0175">Coiled coil</keyword>
<sequence>MDFHPGSEGNVQNLIHPSLYPYVAGVTPLEDPSRMPTLRDGKFSTTMHSYRNTHTLESKYSWMPSIFRVSDDGKDVHISSYINGLGPRDRFPVLYRLIEKAFLVVLPHLERSLDFKYQYKERPSVLRWYERADQREDGTTRDAWEALLERQRQEKAKQLDVKLAEQEALEEEIRHEAENPSEAYQNVPTLSPFQGQELRVIVKAANYILKPGEQYNGTWHLEGMPHERIVASAIYYYDADPEIVDEGLSLRRMRDVDGDEFPNVEEVSQTQFEVMFLSEEDKLEEDYPSDWERLTPSDLEENYQSDLDSGIYPRPVFNSQFPSHVDLGTVSTAVNSAVNLAGRGTGKILSFPNWIQHKVAGVCNGAPVTDQSRSFPAQRKILCFFLVQGSEPEIRHHGLMYTGLLQTPVISTADVACQERSCNLPTLHLLLSVAFRRTIGQHLPQELSNLIVDRMDLGMSREDVEKHRRALMEDRKFGKHMGKVR</sequence>
<feature type="domain" description="DUF4246" evidence="2">
    <location>
        <begin position="2"/>
        <end position="388"/>
    </location>
</feature>
<name>A0A0C3FTS7_PILCF</name>
<dbReference type="AlphaFoldDB" id="A0A0C3FTS7"/>
<proteinExistence type="predicted"/>
<dbReference type="HOGENOM" id="CLU_012066_3_0_1"/>
<dbReference type="OrthoDB" id="415532at2759"/>
<dbReference type="Proteomes" id="UP000054166">
    <property type="component" value="Unassembled WGS sequence"/>
</dbReference>
<dbReference type="InterPro" id="IPR025340">
    <property type="entry name" value="DUF4246"/>
</dbReference>
<feature type="coiled-coil region" evidence="1">
    <location>
        <begin position="152"/>
        <end position="179"/>
    </location>
</feature>